<feature type="compositionally biased region" description="Low complexity" evidence="1">
    <location>
        <begin position="245"/>
        <end position="265"/>
    </location>
</feature>
<dbReference type="Pfam" id="PF02205">
    <property type="entry name" value="WH2"/>
    <property type="match status" value="1"/>
</dbReference>
<feature type="compositionally biased region" description="Pro residues" evidence="1">
    <location>
        <begin position="317"/>
        <end position="329"/>
    </location>
</feature>
<feature type="region of interest" description="Disordered" evidence="1">
    <location>
        <begin position="35"/>
        <end position="176"/>
    </location>
</feature>
<dbReference type="EMBL" id="JBDJPC010000009">
    <property type="protein sequence ID" value="KAL1491864.1"/>
    <property type="molecule type" value="Genomic_DNA"/>
</dbReference>
<evidence type="ECO:0000313" key="4">
    <source>
        <dbReference type="Proteomes" id="UP001566132"/>
    </source>
</evidence>
<feature type="compositionally biased region" description="Polar residues" evidence="1">
    <location>
        <begin position="440"/>
        <end position="450"/>
    </location>
</feature>
<protein>
    <recommendedName>
        <fullName evidence="2">WH2 domain-containing protein</fullName>
    </recommendedName>
</protein>
<evidence type="ECO:0000313" key="3">
    <source>
        <dbReference type="EMBL" id="KAL1491864.1"/>
    </source>
</evidence>
<accession>A0ABD1EB74</accession>
<name>A0ABD1EB74_HYPHA</name>
<feature type="region of interest" description="Disordered" evidence="1">
    <location>
        <begin position="1"/>
        <end position="22"/>
    </location>
</feature>
<sequence length="473" mass="50265">MSGPPPPPPPGPPPAPTFSVSKAALPDDRGALLKSIRQGTKLKKTVTVDKSGPMLPGKANNIGSNNNNNNTNHSGANGTSNNSTPQMALGGLFAGGMPKLRPTGRRPSNNSVESDKSPSPSATPSSKNFGSVQDQLKKQLHNPSDTRIRGPPPPAPTRHISIDDTAKGLNGMHQNQSSLHANKSSLHNNSTLHRKAKSNANLSSLDCTDNVNNGICLPNKPVINHGKPNLAPKPPILNGKPTPPTKLSLKPNKTISRAQSMRTPRSPSPQSPTPNDASIKFGTVRNMSSLLGQSLNNLNSQNSGYTKTRPALLGRPTVPPPSVPAPAAPSPNHATPVAKLVRPPNHAPPPPPGLPQPPNHAPPPPPHKTQVMPQPSRPPPAVPNSANPPPPPPRHSSMRDATSQPTRRIIDLEEKFRSSFNTPDKFPRPPPYRNVLKLYSNRQVSNKQQAPQPPPHSHLHQASNKVWSPASTC</sequence>
<dbReference type="PANTHER" id="PTHR45691:SF6">
    <property type="entry name" value="PROTEIN DIAPHANOUS"/>
    <property type="match status" value="1"/>
</dbReference>
<reference evidence="3 4" key="1">
    <citation type="submission" date="2024-05" db="EMBL/GenBank/DDBJ databases">
        <title>Genetic variation in Jamaican populations of the coffee berry borer (Hypothenemus hampei).</title>
        <authorList>
            <person name="Errbii M."/>
            <person name="Myrie A."/>
        </authorList>
    </citation>
    <scope>NUCLEOTIDE SEQUENCE [LARGE SCALE GENOMIC DNA]</scope>
    <source>
        <strain evidence="3">JA-Hopewell-2020-01-JO</strain>
        <tissue evidence="3">Whole body</tissue>
    </source>
</reference>
<evidence type="ECO:0000256" key="1">
    <source>
        <dbReference type="SAM" id="MobiDB-lite"/>
    </source>
</evidence>
<dbReference type="InterPro" id="IPR051412">
    <property type="entry name" value="Formin_Homology_Diaphanous_sf"/>
</dbReference>
<dbReference type="PANTHER" id="PTHR45691">
    <property type="entry name" value="PROTEIN DIAPHANOUS"/>
    <property type="match status" value="1"/>
</dbReference>
<proteinExistence type="predicted"/>
<dbReference type="AlphaFoldDB" id="A0ABD1EB74"/>
<feature type="compositionally biased region" description="Low complexity" evidence="1">
    <location>
        <begin position="60"/>
        <end position="84"/>
    </location>
</feature>
<feature type="compositionally biased region" description="Low complexity" evidence="1">
    <location>
        <begin position="117"/>
        <end position="126"/>
    </location>
</feature>
<dbReference type="SMART" id="SM00246">
    <property type="entry name" value="WH2"/>
    <property type="match status" value="1"/>
</dbReference>
<feature type="compositionally biased region" description="Polar residues" evidence="1">
    <location>
        <begin position="460"/>
        <end position="473"/>
    </location>
</feature>
<feature type="compositionally biased region" description="Basic and acidic residues" evidence="1">
    <location>
        <begin position="408"/>
        <end position="417"/>
    </location>
</feature>
<evidence type="ECO:0000259" key="2">
    <source>
        <dbReference type="PROSITE" id="PS51082"/>
    </source>
</evidence>
<feature type="compositionally biased region" description="Pro residues" evidence="1">
    <location>
        <begin position="1"/>
        <end position="16"/>
    </location>
</feature>
<dbReference type="PROSITE" id="PS51082">
    <property type="entry name" value="WH2"/>
    <property type="match status" value="1"/>
</dbReference>
<comment type="caution">
    <text evidence="3">The sequence shown here is derived from an EMBL/GenBank/DDBJ whole genome shotgun (WGS) entry which is preliminary data.</text>
</comment>
<feature type="compositionally biased region" description="Pro residues" evidence="1">
    <location>
        <begin position="345"/>
        <end position="367"/>
    </location>
</feature>
<keyword evidence="4" id="KW-1185">Reference proteome</keyword>
<feature type="domain" description="WH2" evidence="2">
    <location>
        <begin position="28"/>
        <end position="45"/>
    </location>
</feature>
<organism evidence="3 4">
    <name type="scientific">Hypothenemus hampei</name>
    <name type="common">Coffee berry borer</name>
    <dbReference type="NCBI Taxonomy" id="57062"/>
    <lineage>
        <taxon>Eukaryota</taxon>
        <taxon>Metazoa</taxon>
        <taxon>Ecdysozoa</taxon>
        <taxon>Arthropoda</taxon>
        <taxon>Hexapoda</taxon>
        <taxon>Insecta</taxon>
        <taxon>Pterygota</taxon>
        <taxon>Neoptera</taxon>
        <taxon>Endopterygota</taxon>
        <taxon>Coleoptera</taxon>
        <taxon>Polyphaga</taxon>
        <taxon>Cucujiformia</taxon>
        <taxon>Curculionidae</taxon>
        <taxon>Scolytinae</taxon>
        <taxon>Hypothenemus</taxon>
    </lineage>
</organism>
<feature type="compositionally biased region" description="Low complexity" evidence="1">
    <location>
        <begin position="294"/>
        <end position="304"/>
    </location>
</feature>
<feature type="region of interest" description="Disordered" evidence="1">
    <location>
        <begin position="294"/>
        <end position="473"/>
    </location>
</feature>
<gene>
    <name evidence="3" type="ORF">ABEB36_012396</name>
</gene>
<feature type="region of interest" description="Disordered" evidence="1">
    <location>
        <begin position="226"/>
        <end position="280"/>
    </location>
</feature>
<feature type="compositionally biased region" description="Pro residues" evidence="1">
    <location>
        <begin position="375"/>
        <end position="394"/>
    </location>
</feature>
<dbReference type="InterPro" id="IPR003124">
    <property type="entry name" value="WH2_dom"/>
</dbReference>
<dbReference type="Proteomes" id="UP001566132">
    <property type="component" value="Unassembled WGS sequence"/>
</dbReference>